<evidence type="ECO:0000256" key="5">
    <source>
        <dbReference type="SAM" id="MobiDB-lite"/>
    </source>
</evidence>
<reference evidence="7 8" key="1">
    <citation type="submission" date="2020-04" db="EMBL/GenBank/DDBJ databases">
        <title>MicrobeNet Type strains.</title>
        <authorList>
            <person name="Nicholson A.C."/>
        </authorList>
    </citation>
    <scope>NUCLEOTIDE SEQUENCE [LARGE SCALE GENOMIC DNA]</scope>
    <source>
        <strain evidence="7 8">DSM 44445</strain>
    </source>
</reference>
<evidence type="ECO:0000313" key="8">
    <source>
        <dbReference type="Proteomes" id="UP000523447"/>
    </source>
</evidence>
<dbReference type="InterPro" id="IPR032808">
    <property type="entry name" value="DoxX"/>
</dbReference>
<evidence type="ECO:0000256" key="6">
    <source>
        <dbReference type="SAM" id="Phobius"/>
    </source>
</evidence>
<protein>
    <submittedName>
        <fullName evidence="7">DoxX family protein</fullName>
    </submittedName>
</protein>
<evidence type="ECO:0000256" key="3">
    <source>
        <dbReference type="ARBA" id="ARBA00022989"/>
    </source>
</evidence>
<feature type="transmembrane region" description="Helical" evidence="6">
    <location>
        <begin position="86"/>
        <end position="105"/>
    </location>
</feature>
<keyword evidence="2 6" id="KW-0812">Transmembrane</keyword>
<keyword evidence="4 6" id="KW-0472">Membrane</keyword>
<accession>A0A7X6RIQ0</accession>
<name>A0A7X6RIQ0_9NOCA</name>
<feature type="compositionally biased region" description="Low complexity" evidence="5">
    <location>
        <begin position="147"/>
        <end position="159"/>
    </location>
</feature>
<keyword evidence="8" id="KW-1185">Reference proteome</keyword>
<gene>
    <name evidence="7" type="ORF">HGA07_17460</name>
</gene>
<feature type="region of interest" description="Disordered" evidence="5">
    <location>
        <begin position="135"/>
        <end position="170"/>
    </location>
</feature>
<feature type="transmembrane region" description="Helical" evidence="6">
    <location>
        <begin position="61"/>
        <end position="79"/>
    </location>
</feature>
<dbReference type="RefSeq" id="WP_083892860.1">
    <property type="nucleotide sequence ID" value="NZ_CAWPHS010000010.1"/>
</dbReference>
<keyword evidence="3 6" id="KW-1133">Transmembrane helix</keyword>
<sequence length="170" mass="17953">MTAVTAPTSTVATRSGRARTRVLWTLQIVLGLFFVIASGLPKMVGQADAVRIFHEIGWGDWFRYFTGLVEISGGIGLMVPRLTRFAAAGLSITTVCAAATQAFVLDSPAGAVFPLVLAAVFAIPLWRWGFPAGPKPGGGKARRSPYRAPVSRSAPVSSAAERRCIPGLTP</sequence>
<evidence type="ECO:0000256" key="2">
    <source>
        <dbReference type="ARBA" id="ARBA00022692"/>
    </source>
</evidence>
<evidence type="ECO:0000313" key="7">
    <source>
        <dbReference type="EMBL" id="NKY87412.1"/>
    </source>
</evidence>
<feature type="transmembrane region" description="Helical" evidence="6">
    <location>
        <begin position="22"/>
        <end position="41"/>
    </location>
</feature>
<organism evidence="7 8">
    <name type="scientific">Nocardia veterana</name>
    <dbReference type="NCBI Taxonomy" id="132249"/>
    <lineage>
        <taxon>Bacteria</taxon>
        <taxon>Bacillati</taxon>
        <taxon>Actinomycetota</taxon>
        <taxon>Actinomycetes</taxon>
        <taxon>Mycobacteriales</taxon>
        <taxon>Nocardiaceae</taxon>
        <taxon>Nocardia</taxon>
    </lineage>
</organism>
<dbReference type="GO" id="GO:0016020">
    <property type="term" value="C:membrane"/>
    <property type="evidence" value="ECO:0007669"/>
    <property type="project" value="UniProtKB-SubCell"/>
</dbReference>
<dbReference type="Proteomes" id="UP000523447">
    <property type="component" value="Unassembled WGS sequence"/>
</dbReference>
<evidence type="ECO:0000256" key="4">
    <source>
        <dbReference type="ARBA" id="ARBA00023136"/>
    </source>
</evidence>
<dbReference type="Pfam" id="PF13564">
    <property type="entry name" value="DoxX_2"/>
    <property type="match status" value="1"/>
</dbReference>
<evidence type="ECO:0000256" key="1">
    <source>
        <dbReference type="ARBA" id="ARBA00004141"/>
    </source>
</evidence>
<comment type="subcellular location">
    <subcellularLocation>
        <location evidence="1">Membrane</location>
        <topology evidence="1">Multi-pass membrane protein</topology>
    </subcellularLocation>
</comment>
<feature type="transmembrane region" description="Helical" evidence="6">
    <location>
        <begin position="111"/>
        <end position="130"/>
    </location>
</feature>
<dbReference type="AlphaFoldDB" id="A0A7X6RIQ0"/>
<proteinExistence type="predicted"/>
<dbReference type="EMBL" id="JAAXPE010000018">
    <property type="protein sequence ID" value="NKY87412.1"/>
    <property type="molecule type" value="Genomic_DNA"/>
</dbReference>
<comment type="caution">
    <text evidence="7">The sequence shown here is derived from an EMBL/GenBank/DDBJ whole genome shotgun (WGS) entry which is preliminary data.</text>
</comment>